<feature type="domain" description="Transferrin-like" evidence="2">
    <location>
        <begin position="379"/>
        <end position="719"/>
    </location>
</feature>
<accession>A0ABR3GZ96</accession>
<name>A0ABR3GZ96_LOXSC</name>
<evidence type="ECO:0000313" key="3">
    <source>
        <dbReference type="EMBL" id="KAL0852803.1"/>
    </source>
</evidence>
<dbReference type="Proteomes" id="UP001549920">
    <property type="component" value="Unassembled WGS sequence"/>
</dbReference>
<dbReference type="SUPFAM" id="SSF53850">
    <property type="entry name" value="Periplasmic binding protein-like II"/>
    <property type="match status" value="2"/>
</dbReference>
<sequence length="770" mass="84311">MGYRGLLLVFLAFGFSNAQQFSRVCVSRTETVRCQNLDISGSGVACEPVTTNVECAEKLLRGTADFGYFTEEELLLLAQQQPNEFRVVATRRDVSRQEQIYTFEAVAVVASNHTNGLAGLRGGRYCHPGFDVNDNRWSPRVLRALELAAARTDRCEGEIGSRTSEEMEVTTLSNFFSAACRPGDWSANAELDADLKRRFPTLCSMCSASGVCAGYNTTNSINVAGVVNSNRHIQALDCLTTSGTVAFVAWQHVREFFTMRSPNLASSYSLLCEDGSLLPLTTDSLNSPVAPCSLVRQPWGAIVARNAVANTVSENLQAWYPTGTFSSGNVWQNNLWSLLSGGANARLVFEQNLQTPLEYTSPIRTIPSIDSTTSCLPAHRWCTVSPQEQNKCLWVRNAAHSLGIQPPISCQQRPNVFDCFDDIREARSDFFSVDSHYGYLARRHFNLSPVKLTTITRDAASRVATLIKASAADSITRFENLRDKVACFPEYGSIAYVAFVRIAQERGVISPSQCNYQRAVGEFFNSACAPGALHTSHIISDLDDFNATTLCTACRPNFNFFNNTETNFTCAYDNTNLFLGNTGSLTCLNAAHTDVAVVELQNIDAQLRALGLTGNNFRALCANNSLAVNPGTNIDDNCLIAHVVDAEVLTRRNDPLFNSINSFLDAIDLQFGFNTAPSNQLINLHIYSPFNGDSDLLFKDSTRGVTNPTNTTDPIARNYIELFRHLESCTSSATTTAAPGVPGIPGIANRNIMSVMTLAVMGLLARFVVY</sequence>
<dbReference type="PANTHER" id="PTHR11485">
    <property type="entry name" value="TRANSFERRIN"/>
    <property type="match status" value="1"/>
</dbReference>
<proteinExistence type="predicted"/>
<protein>
    <recommendedName>
        <fullName evidence="2">Transferrin-like domain-containing protein</fullName>
    </recommendedName>
</protein>
<dbReference type="SMART" id="SM00094">
    <property type="entry name" value="TR_FER"/>
    <property type="match status" value="1"/>
</dbReference>
<dbReference type="Pfam" id="PF00405">
    <property type="entry name" value="Transferrin"/>
    <property type="match status" value="2"/>
</dbReference>
<feature type="domain" description="Transferrin-like" evidence="2">
    <location>
        <begin position="22"/>
        <end position="371"/>
    </location>
</feature>
<keyword evidence="4" id="KW-1185">Reference proteome</keyword>
<dbReference type="PROSITE" id="PS51408">
    <property type="entry name" value="TRANSFERRIN_LIKE_4"/>
    <property type="match status" value="2"/>
</dbReference>
<evidence type="ECO:0000259" key="2">
    <source>
        <dbReference type="PROSITE" id="PS51408"/>
    </source>
</evidence>
<keyword evidence="1" id="KW-0732">Signal</keyword>
<dbReference type="PANTHER" id="PTHR11485:SF57">
    <property type="entry name" value="TRANSFERRIN"/>
    <property type="match status" value="1"/>
</dbReference>
<reference evidence="3 4" key="1">
    <citation type="submission" date="2024-06" db="EMBL/GenBank/DDBJ databases">
        <title>A chromosome-level genome assembly of beet webworm, Loxostege sticticalis.</title>
        <authorList>
            <person name="Zhang Y."/>
        </authorList>
    </citation>
    <scope>NUCLEOTIDE SEQUENCE [LARGE SCALE GENOMIC DNA]</scope>
    <source>
        <strain evidence="3">AQ026</strain>
        <tissue evidence="3">Whole body</tissue>
    </source>
</reference>
<dbReference type="EMBL" id="JBEUOH010000031">
    <property type="protein sequence ID" value="KAL0852803.1"/>
    <property type="molecule type" value="Genomic_DNA"/>
</dbReference>
<dbReference type="CDD" id="cd13529">
    <property type="entry name" value="PBP2_transferrin"/>
    <property type="match status" value="1"/>
</dbReference>
<feature type="chain" id="PRO_5046894473" description="Transferrin-like domain-containing protein" evidence="1">
    <location>
        <begin position="19"/>
        <end position="770"/>
    </location>
</feature>
<evidence type="ECO:0000256" key="1">
    <source>
        <dbReference type="SAM" id="SignalP"/>
    </source>
</evidence>
<dbReference type="Gene3D" id="3.40.190.10">
    <property type="entry name" value="Periplasmic binding protein-like II"/>
    <property type="match status" value="3"/>
</dbReference>
<dbReference type="InterPro" id="IPR001156">
    <property type="entry name" value="Transferrin-like_dom"/>
</dbReference>
<organism evidence="3 4">
    <name type="scientific">Loxostege sticticalis</name>
    <name type="common">Beet webworm moth</name>
    <dbReference type="NCBI Taxonomy" id="481309"/>
    <lineage>
        <taxon>Eukaryota</taxon>
        <taxon>Metazoa</taxon>
        <taxon>Ecdysozoa</taxon>
        <taxon>Arthropoda</taxon>
        <taxon>Hexapoda</taxon>
        <taxon>Insecta</taxon>
        <taxon>Pterygota</taxon>
        <taxon>Neoptera</taxon>
        <taxon>Endopterygota</taxon>
        <taxon>Lepidoptera</taxon>
        <taxon>Glossata</taxon>
        <taxon>Ditrysia</taxon>
        <taxon>Pyraloidea</taxon>
        <taxon>Crambidae</taxon>
        <taxon>Pyraustinae</taxon>
        <taxon>Loxostege</taxon>
    </lineage>
</organism>
<dbReference type="PRINTS" id="PR00422">
    <property type="entry name" value="TRANSFERRIN"/>
</dbReference>
<evidence type="ECO:0000313" key="4">
    <source>
        <dbReference type="Proteomes" id="UP001549920"/>
    </source>
</evidence>
<comment type="caution">
    <text evidence="3">The sequence shown here is derived from an EMBL/GenBank/DDBJ whole genome shotgun (WGS) entry which is preliminary data.</text>
</comment>
<feature type="signal peptide" evidence="1">
    <location>
        <begin position="1"/>
        <end position="18"/>
    </location>
</feature>
<gene>
    <name evidence="3" type="ORF">ABMA27_012608</name>
</gene>